<dbReference type="GO" id="GO:0030247">
    <property type="term" value="F:polysaccharide binding"/>
    <property type="evidence" value="ECO:0007669"/>
    <property type="project" value="InterPro"/>
</dbReference>
<dbReference type="Gene3D" id="3.40.50.11090">
    <property type="match status" value="1"/>
</dbReference>
<sequence>MPPRPLQIVTDMAKLNLTYLRSADFRARVLKAHGKTTDNIALDKVGLNETELAPAEARVFAGLNDSTLGLSTFTPSTATPTHVNLVLPEFRTHTVFAGVTTAIWAAIGLGKRLGLPVRVIAMARNQDTPDIEKGREFLRENFDLDAEIILRAGIPKTRFNPQDRWIATHWTTAHALDVAAHAGLVDPASVVYLIQDYEPGFAPWSTSYTTARSTYHAGFVPLVNSRPLLQHLETVESVGIDERHVFAPAFDLAQLEEVARRRSRSERTTVLFYGRPSKPRNLFHLGVTAMRQAVRLLGDDAASVDFVSAGEKHRAIDLGSGRSLSPLGRMAWDDYFAFLPTANVVLSLQMSPHPSHPPLESAISGAHVVTNDFFGTRVGVHERIAAVPESPDTLGEALAQAVRLERSSGPGGYAPIAAADIGGELDSALDAIAPLITRD</sequence>
<feature type="domain" description="WsaF C-terminal" evidence="2">
    <location>
        <begin position="269"/>
        <end position="398"/>
    </location>
</feature>
<gene>
    <name evidence="3" type="ORF">ELQ90_15045</name>
</gene>
<accession>A0A3S4DDA5</accession>
<evidence type="ECO:0000259" key="1">
    <source>
        <dbReference type="Pfam" id="PF21374"/>
    </source>
</evidence>
<dbReference type="Pfam" id="PF22772">
    <property type="entry name" value="WsaF_C"/>
    <property type="match status" value="1"/>
</dbReference>
<dbReference type="InterPro" id="IPR048510">
    <property type="entry name" value="WsaF_N"/>
</dbReference>
<dbReference type="AlphaFoldDB" id="A0A3S4DDA5"/>
<evidence type="ECO:0008006" key="5">
    <source>
        <dbReference type="Google" id="ProtNLM"/>
    </source>
</evidence>
<feature type="domain" description="WsaF N-terminal" evidence="1">
    <location>
        <begin position="83"/>
        <end position="218"/>
    </location>
</feature>
<name>A0A3S4DDA5_9MICO</name>
<proteinExistence type="predicted"/>
<evidence type="ECO:0000313" key="3">
    <source>
        <dbReference type="EMBL" id="RWZ46365.1"/>
    </source>
</evidence>
<evidence type="ECO:0000313" key="4">
    <source>
        <dbReference type="Proteomes" id="UP000288547"/>
    </source>
</evidence>
<evidence type="ECO:0000259" key="2">
    <source>
        <dbReference type="Pfam" id="PF22772"/>
    </source>
</evidence>
<dbReference type="SUPFAM" id="SSF53756">
    <property type="entry name" value="UDP-Glycosyltransferase/glycogen phosphorylase"/>
    <property type="match status" value="1"/>
</dbReference>
<organism evidence="3 4">
    <name type="scientific">Labedella phragmitis</name>
    <dbReference type="NCBI Taxonomy" id="2498849"/>
    <lineage>
        <taxon>Bacteria</taxon>
        <taxon>Bacillati</taxon>
        <taxon>Actinomycetota</taxon>
        <taxon>Actinomycetes</taxon>
        <taxon>Micrococcales</taxon>
        <taxon>Microbacteriaceae</taxon>
        <taxon>Labedella</taxon>
    </lineage>
</organism>
<dbReference type="InterPro" id="IPR055050">
    <property type="entry name" value="WsaF_C"/>
</dbReference>
<reference evidence="3 4" key="1">
    <citation type="submission" date="2018-12" db="EMBL/GenBank/DDBJ databases">
        <authorList>
            <person name="Li F."/>
        </authorList>
    </citation>
    <scope>NUCLEOTIDE SEQUENCE [LARGE SCALE GENOMIC DNA]</scope>
    <source>
        <strain evidence="3 4">11W25H-1</strain>
    </source>
</reference>
<keyword evidence="4" id="KW-1185">Reference proteome</keyword>
<dbReference type="Pfam" id="PF21374">
    <property type="entry name" value="WsaF_N"/>
    <property type="match status" value="1"/>
</dbReference>
<protein>
    <recommendedName>
        <fullName evidence="5">Glycosyltransferase family 1 protein</fullName>
    </recommendedName>
</protein>
<comment type="caution">
    <text evidence="3">The sequence shown here is derived from an EMBL/GenBank/DDBJ whole genome shotgun (WGS) entry which is preliminary data.</text>
</comment>
<dbReference type="RefSeq" id="WP_208020677.1">
    <property type="nucleotide sequence ID" value="NZ_RZNB01000007.1"/>
</dbReference>
<dbReference type="EMBL" id="RZNB01000007">
    <property type="protein sequence ID" value="RWZ46365.1"/>
    <property type="molecule type" value="Genomic_DNA"/>
</dbReference>
<dbReference type="Proteomes" id="UP000288547">
    <property type="component" value="Unassembled WGS sequence"/>
</dbReference>
<dbReference type="Gene3D" id="3.40.50.2000">
    <property type="entry name" value="Glycogen Phosphorylase B"/>
    <property type="match status" value="1"/>
</dbReference>